<dbReference type="Gene3D" id="3.40.630.30">
    <property type="match status" value="1"/>
</dbReference>
<reference evidence="2 3" key="2">
    <citation type="journal article" date="2013" name="PLoS ONE">
        <title>INDIGO - INtegrated Data Warehouse of MIcrobial GenOmes with Examples from the Red Sea Extremophiles.</title>
        <authorList>
            <person name="Alam I."/>
            <person name="Antunes A."/>
            <person name="Kamau A.A."/>
            <person name="Ba Alawi W."/>
            <person name="Kalkatawi M."/>
            <person name="Stingl U."/>
            <person name="Bajic V.B."/>
        </authorList>
    </citation>
    <scope>NUCLEOTIDE SEQUENCE [LARGE SCALE GENOMIC DNA]</scope>
    <source>
        <strain evidence="2 3">SSD-17B</strain>
    </source>
</reference>
<evidence type="ECO:0000259" key="1">
    <source>
        <dbReference type="PROSITE" id="PS51186"/>
    </source>
</evidence>
<organism evidence="2 3">
    <name type="scientific">Haloplasma contractile SSD-17B</name>
    <dbReference type="NCBI Taxonomy" id="1033810"/>
    <lineage>
        <taxon>Bacteria</taxon>
        <taxon>Bacillati</taxon>
        <taxon>Mycoplasmatota</taxon>
        <taxon>Mollicutes</taxon>
        <taxon>Haloplasmatales</taxon>
        <taxon>Haloplasmataceae</taxon>
        <taxon>Haloplasma</taxon>
    </lineage>
</organism>
<dbReference type="Proteomes" id="UP000005707">
    <property type="component" value="Unassembled WGS sequence"/>
</dbReference>
<reference evidence="2 3" key="1">
    <citation type="journal article" date="2011" name="J. Bacteriol.">
        <title>Genome sequence of Haloplasma contractile, an unusual contractile bacterium from a deep-sea anoxic brine lake.</title>
        <authorList>
            <person name="Antunes A."/>
            <person name="Alam I."/>
            <person name="El Dorry H."/>
            <person name="Siam R."/>
            <person name="Robertson A."/>
            <person name="Bajic V.B."/>
            <person name="Stingl U."/>
        </authorList>
    </citation>
    <scope>NUCLEOTIDE SEQUENCE [LARGE SCALE GENOMIC DNA]</scope>
    <source>
        <strain evidence="2 3">SSD-17B</strain>
    </source>
</reference>
<protein>
    <submittedName>
        <fullName evidence="2">Phospholipiddiacylglycerol acyltransferase protein</fullName>
        <ecNumber evidence="2">2.3.1.158</ecNumber>
    </submittedName>
</protein>
<dbReference type="EMBL" id="AFNU02000004">
    <property type="protein sequence ID" value="ERJ12413.1"/>
    <property type="molecule type" value="Genomic_DNA"/>
</dbReference>
<dbReference type="PROSITE" id="PS51186">
    <property type="entry name" value="GNAT"/>
    <property type="match status" value="1"/>
</dbReference>
<dbReference type="eggNOG" id="COG1670">
    <property type="taxonomic scope" value="Bacteria"/>
</dbReference>
<feature type="domain" description="N-acetyltransferase" evidence="1">
    <location>
        <begin position="6"/>
        <end position="175"/>
    </location>
</feature>
<evidence type="ECO:0000313" key="2">
    <source>
        <dbReference type="EMBL" id="ERJ12413.1"/>
    </source>
</evidence>
<dbReference type="OrthoDB" id="9795206at2"/>
<dbReference type="PANTHER" id="PTHR43415:SF3">
    <property type="entry name" value="GNAT-FAMILY ACETYLTRANSFERASE"/>
    <property type="match status" value="1"/>
</dbReference>
<keyword evidence="2" id="KW-0808">Transferase</keyword>
<dbReference type="RefSeq" id="WP_008825010.1">
    <property type="nucleotide sequence ID" value="NZ_AFNU02000004.1"/>
</dbReference>
<dbReference type="GO" id="GO:0046027">
    <property type="term" value="F:phospholipid:diacylglycerol acyltransferase activity"/>
    <property type="evidence" value="ECO:0007669"/>
    <property type="project" value="UniProtKB-EC"/>
</dbReference>
<comment type="caution">
    <text evidence="2">The sequence shown here is derived from an EMBL/GenBank/DDBJ whole genome shotgun (WGS) entry which is preliminary data.</text>
</comment>
<sequence>MNISFIPIDHNNLNDCMLLAKWHNDPEIKHLINPNFHEGEPILLKADFFMNKENNNPYLEQYNFFITVDDTFIGDINIVGNPDFLVKQDGNSVWLGITIGDKEFRGKGIGTVAMNYIEDFSRELGFKRIELGVFEFNKRAIHLYKSLGYKHFATHKNFTYHDGRWYDDKRYEKYL</sequence>
<dbReference type="InterPro" id="IPR000182">
    <property type="entry name" value="GNAT_dom"/>
</dbReference>
<dbReference type="InterPro" id="IPR016181">
    <property type="entry name" value="Acyl_CoA_acyltransferase"/>
</dbReference>
<keyword evidence="3" id="KW-1185">Reference proteome</keyword>
<dbReference type="PANTHER" id="PTHR43415">
    <property type="entry name" value="SPERMIDINE N(1)-ACETYLTRANSFERASE"/>
    <property type="match status" value="1"/>
</dbReference>
<proteinExistence type="predicted"/>
<dbReference type="Pfam" id="PF00583">
    <property type="entry name" value="Acetyltransf_1"/>
    <property type="match status" value="1"/>
</dbReference>
<gene>
    <name evidence="2" type="ORF">HLPCO_001399</name>
</gene>
<dbReference type="AlphaFoldDB" id="U2EBF1"/>
<keyword evidence="2" id="KW-0012">Acyltransferase</keyword>
<evidence type="ECO:0000313" key="3">
    <source>
        <dbReference type="Proteomes" id="UP000005707"/>
    </source>
</evidence>
<dbReference type="EC" id="2.3.1.158" evidence="2"/>
<name>U2EBF1_9MOLU</name>
<dbReference type="CDD" id="cd04301">
    <property type="entry name" value="NAT_SF"/>
    <property type="match status" value="1"/>
</dbReference>
<dbReference type="SUPFAM" id="SSF55729">
    <property type="entry name" value="Acyl-CoA N-acyltransferases (Nat)"/>
    <property type="match status" value="1"/>
</dbReference>
<dbReference type="STRING" id="1033810.HLPCO_001399"/>
<dbReference type="InParanoid" id="U2EBF1"/>
<accession>U2EBF1</accession>